<organism evidence="1 2">
    <name type="scientific">Paenisporosarcina antarctica</name>
    <dbReference type="NCBI Taxonomy" id="417367"/>
    <lineage>
        <taxon>Bacteria</taxon>
        <taxon>Bacillati</taxon>
        <taxon>Bacillota</taxon>
        <taxon>Bacilli</taxon>
        <taxon>Bacillales</taxon>
        <taxon>Caryophanaceae</taxon>
        <taxon>Paenisporosarcina</taxon>
    </lineage>
</organism>
<dbReference type="KEGG" id="panc:E2636_02405"/>
<dbReference type="OrthoDB" id="2731469at2"/>
<dbReference type="EMBL" id="CP038015">
    <property type="protein sequence ID" value="QBP40074.1"/>
    <property type="molecule type" value="Genomic_DNA"/>
</dbReference>
<accession>A0A4P6ZVB8</accession>
<sequence>MGKSKIYSTQDIDILKQKIATYKDTLETLKTGNTVDDYLFMKTEFNGYKNQVTHLKGEMELLDEKQSIQIEEYKQKEKKFSVQIDSLNQTVGELNQDISLIMKKLTNNEVKNITETVNSQDSLLADTKNEVSEMHTRKKDTTPPIEHISISPIQKNNLPLSYKQLQKFINNAKVIQEPNTLTPIELIDIRNKDQEEQAHYNKNSFPSHGYTPTQFIKGLNKGVNSKTFNTIRLKEDSLVKDKKNLITPTLPLKARKHSTKIIFPNNKPFKENTTITNTISVPPIDEKKVDSIDVPAKPAEIIEQTFDVPVEAAEITEQTFDVPVEAAEITELTFDAPVDATEIIEQTFDAPVEAAEITELTFDAPVDSTEIIELTFDAPVDSTEIIELTIDAPVEAAEITEQSIDAPVESAVIIEQTIAPVESAVIIEQKFDVPVDAAEIIEQTFDVSVEPTLINEQSFYVPIETTIINEQTIDVPVDLSMINGHTNNVSIEKKQQENKKIGIFNFLNFFKKKPHYGN</sequence>
<dbReference type="RefSeq" id="WP_134208672.1">
    <property type="nucleotide sequence ID" value="NZ_CP038015.1"/>
</dbReference>
<reference evidence="1 2" key="1">
    <citation type="submission" date="2019-03" db="EMBL/GenBank/DDBJ databases">
        <title>Complete genome sequence of Paenisporosarcina antarctica CGMCC 1.6503T.</title>
        <authorList>
            <person name="Rong J.-C."/>
            <person name="Chi N.-Y."/>
            <person name="Zhang Q.-F."/>
        </authorList>
    </citation>
    <scope>NUCLEOTIDE SEQUENCE [LARGE SCALE GENOMIC DNA]</scope>
    <source>
        <strain evidence="1 2">CGMCC 1.6503</strain>
    </source>
</reference>
<evidence type="ECO:0000313" key="2">
    <source>
        <dbReference type="Proteomes" id="UP000294292"/>
    </source>
</evidence>
<protein>
    <submittedName>
        <fullName evidence="1">Uncharacterized protein</fullName>
    </submittedName>
</protein>
<evidence type="ECO:0000313" key="1">
    <source>
        <dbReference type="EMBL" id="QBP40074.1"/>
    </source>
</evidence>
<dbReference type="Proteomes" id="UP000294292">
    <property type="component" value="Chromosome"/>
</dbReference>
<gene>
    <name evidence="1" type="ORF">E2636_02405</name>
</gene>
<dbReference type="AlphaFoldDB" id="A0A4P6ZVB8"/>
<keyword evidence="2" id="KW-1185">Reference proteome</keyword>
<name>A0A4P6ZVB8_9BACL</name>
<proteinExistence type="predicted"/>